<feature type="transmembrane region" description="Helical" evidence="2">
    <location>
        <begin position="122"/>
        <end position="146"/>
    </location>
</feature>
<organism evidence="3 4">
    <name type="scientific">Stereocaulon virgatum</name>
    <dbReference type="NCBI Taxonomy" id="373712"/>
    <lineage>
        <taxon>Eukaryota</taxon>
        <taxon>Fungi</taxon>
        <taxon>Dikarya</taxon>
        <taxon>Ascomycota</taxon>
        <taxon>Pezizomycotina</taxon>
        <taxon>Lecanoromycetes</taxon>
        <taxon>OSLEUM clade</taxon>
        <taxon>Lecanoromycetidae</taxon>
        <taxon>Lecanorales</taxon>
        <taxon>Lecanorineae</taxon>
        <taxon>Stereocaulaceae</taxon>
        <taxon>Stereocaulon</taxon>
    </lineage>
</organism>
<evidence type="ECO:0000256" key="2">
    <source>
        <dbReference type="SAM" id="Phobius"/>
    </source>
</evidence>
<evidence type="ECO:0000256" key="1">
    <source>
        <dbReference type="SAM" id="MobiDB-lite"/>
    </source>
</evidence>
<keyword evidence="4" id="KW-1185">Reference proteome</keyword>
<dbReference type="Proteomes" id="UP001590950">
    <property type="component" value="Unassembled WGS sequence"/>
</dbReference>
<accession>A0ABR4A0I2</accession>
<sequence>MSRHSSSNLEKSPVERCDYEGLQLDTRARENLDRQPRRSRPQGFLEQDYSHEGTYINEKHDHATMIDQHSPKSPESAAGPGPSPTTPLGLKTDEEMLTSPATASAVPTAEGRRMCGLRPRHFWELFGLILAVVIAAAVIGGVVGGLQKHGNNSPPAAPAAGNSTNAKNFVTVQPSDVMIGSPLAVVTYDDGPTTESLEYRQVFRLYFQSALGNIKEAFSEHLNPWQNALPIFTDAINNTGLASVTYLNNTSQQQQGSIFYVGMNGLLQEKRKIYNDTNYWEPGTLNLKNIPMTGNISLPPGKKDPENEWDGYRLAAVYSTKFHNGPGIRLFYHSQWQSNGTSFVQELIWNQQNDSWTKGVTLNRVWPNSHMAATIDDSTNILRLFFSSGNNALQELYLSITDPSGQYTNGLTLDNSFLNHNNADIAAISINGTAHLYHYASTNQTATPGIHELIISGTPGSINDQEAYNLSTPLVSSPTLIVNGYESDYQPLAVSNTAVVGLQPQIYVFWADKVTGDPNAKLSGYGELLQISKPFTKVAWPTTGSVQIPLGNSNSQPS</sequence>
<keyword evidence="2" id="KW-0472">Membrane</keyword>
<protein>
    <recommendedName>
        <fullName evidence="5">Fucose-specific lectin</fullName>
    </recommendedName>
</protein>
<evidence type="ECO:0000313" key="4">
    <source>
        <dbReference type="Proteomes" id="UP001590950"/>
    </source>
</evidence>
<feature type="region of interest" description="Disordered" evidence="1">
    <location>
        <begin position="1"/>
        <end position="50"/>
    </location>
</feature>
<proteinExistence type="predicted"/>
<gene>
    <name evidence="3" type="ORF">N7G274_007714</name>
</gene>
<feature type="compositionally biased region" description="Polar residues" evidence="1">
    <location>
        <begin position="1"/>
        <end position="10"/>
    </location>
</feature>
<dbReference type="Gene3D" id="2.120.10.70">
    <property type="entry name" value="Fucose-specific lectin"/>
    <property type="match status" value="1"/>
</dbReference>
<comment type="caution">
    <text evidence="3">The sequence shown here is derived from an EMBL/GenBank/DDBJ whole genome shotgun (WGS) entry which is preliminary data.</text>
</comment>
<feature type="compositionally biased region" description="Low complexity" evidence="1">
    <location>
        <begin position="73"/>
        <end position="90"/>
    </location>
</feature>
<dbReference type="SUPFAM" id="SSF89372">
    <property type="entry name" value="Fucose-specific lectin"/>
    <property type="match status" value="1"/>
</dbReference>
<keyword evidence="2" id="KW-0812">Transmembrane</keyword>
<evidence type="ECO:0008006" key="5">
    <source>
        <dbReference type="Google" id="ProtNLM"/>
    </source>
</evidence>
<evidence type="ECO:0000313" key="3">
    <source>
        <dbReference type="EMBL" id="KAL2039442.1"/>
    </source>
</evidence>
<name>A0ABR4A0I2_9LECA</name>
<feature type="region of interest" description="Disordered" evidence="1">
    <location>
        <begin position="66"/>
        <end position="91"/>
    </location>
</feature>
<keyword evidence="2" id="KW-1133">Transmembrane helix</keyword>
<feature type="compositionally biased region" description="Basic and acidic residues" evidence="1">
    <location>
        <begin position="26"/>
        <end position="36"/>
    </location>
</feature>
<dbReference type="EMBL" id="JBEFKJ010000025">
    <property type="protein sequence ID" value="KAL2039442.1"/>
    <property type="molecule type" value="Genomic_DNA"/>
</dbReference>
<reference evidence="3 4" key="1">
    <citation type="submission" date="2024-09" db="EMBL/GenBank/DDBJ databases">
        <title>Rethinking Asexuality: The Enigmatic Case of Functional Sexual Genes in Lepraria (Stereocaulaceae).</title>
        <authorList>
            <person name="Doellman M."/>
            <person name="Sun Y."/>
            <person name="Barcenas-Pena A."/>
            <person name="Lumbsch H.T."/>
            <person name="Grewe F."/>
        </authorList>
    </citation>
    <scope>NUCLEOTIDE SEQUENCE [LARGE SCALE GENOMIC DNA]</scope>
    <source>
        <strain evidence="3 4">Mercado 3170</strain>
    </source>
</reference>